<feature type="transmembrane region" description="Helical" evidence="1">
    <location>
        <begin position="372"/>
        <end position="395"/>
    </location>
</feature>
<sequence>MPRHWIRYPLLYLLVTAVTGLIIRSMFLIPSWQGAYSSLLHAHSHLALLGWAYSALLLLLCSRFLTAADQQSRFLKLNWAATQLTVIGMFAAFSLQGYGLFSIAFSTLHILLSYSFTAWFWRRLPRGPAVPVSVRCVKAALFYLVFSSVGPWSLAIMSAGGWKDSPWYDAAIYGYLHFQYNGWFTLAIFACIYQALERHGLPQGQVVLGRLHYMLYSLTLIPALLLSLLWMELPVWLNAAATAAAVCQFAAVTAFLVLLRDSCREGTFRQQLAGIPGSMLLWRLAILSLGIKMIMELLSSVPALETLAFSTRSVIIGYLHLVLLGFVTAALLALLRSERSGTTGRLQGVGLMWLGLFRSRLLRSELMRPGSILFAAGLTIHELLLFADGLCSYLGTPIPDLNALLLGASLAMLAGISLIAAGLWDWDAAGDHTEKHSA</sequence>
<accession>A0A2W1LVP6</accession>
<reference evidence="2 3" key="1">
    <citation type="submission" date="2018-06" db="EMBL/GenBank/DDBJ databases">
        <title>Paenibacillus imtechensis sp. nov.</title>
        <authorList>
            <person name="Pinnaka A.K."/>
            <person name="Singh H."/>
            <person name="Kaur M."/>
        </authorList>
    </citation>
    <scope>NUCLEOTIDE SEQUENCE [LARGE SCALE GENOMIC DNA]</scope>
    <source>
        <strain evidence="2 3">SMB1</strain>
    </source>
</reference>
<organism evidence="2 3">
    <name type="scientific">Paenibacillus sambharensis</name>
    <dbReference type="NCBI Taxonomy" id="1803190"/>
    <lineage>
        <taxon>Bacteria</taxon>
        <taxon>Bacillati</taxon>
        <taxon>Bacillota</taxon>
        <taxon>Bacilli</taxon>
        <taxon>Bacillales</taxon>
        <taxon>Paenibacillaceae</taxon>
        <taxon>Paenibacillus</taxon>
    </lineage>
</organism>
<keyword evidence="1" id="KW-0812">Transmembrane</keyword>
<feature type="transmembrane region" description="Helical" evidence="1">
    <location>
        <begin position="101"/>
        <end position="121"/>
    </location>
</feature>
<evidence type="ECO:0000313" key="2">
    <source>
        <dbReference type="EMBL" id="PZD95577.1"/>
    </source>
</evidence>
<comment type="caution">
    <text evidence="2">The sequence shown here is derived from an EMBL/GenBank/DDBJ whole genome shotgun (WGS) entry which is preliminary data.</text>
</comment>
<keyword evidence="1" id="KW-0472">Membrane</keyword>
<feature type="transmembrane region" description="Helical" evidence="1">
    <location>
        <begin position="12"/>
        <end position="32"/>
    </location>
</feature>
<protein>
    <submittedName>
        <fullName evidence="2">Uncharacterized protein</fullName>
    </submittedName>
</protein>
<dbReference type="RefSeq" id="WP_111147207.1">
    <property type="nucleotide sequence ID" value="NZ_QKRB01000044.1"/>
</dbReference>
<feature type="transmembrane region" description="Helical" evidence="1">
    <location>
        <begin position="236"/>
        <end position="259"/>
    </location>
</feature>
<keyword evidence="3" id="KW-1185">Reference proteome</keyword>
<feature type="transmembrane region" description="Helical" evidence="1">
    <location>
        <begin position="280"/>
        <end position="303"/>
    </location>
</feature>
<dbReference type="AlphaFoldDB" id="A0A2W1LVP6"/>
<name>A0A2W1LVP6_9BACL</name>
<feature type="transmembrane region" description="Helical" evidence="1">
    <location>
        <begin position="213"/>
        <end position="230"/>
    </location>
</feature>
<evidence type="ECO:0000256" key="1">
    <source>
        <dbReference type="SAM" id="Phobius"/>
    </source>
</evidence>
<evidence type="ECO:0000313" key="3">
    <source>
        <dbReference type="Proteomes" id="UP000249522"/>
    </source>
</evidence>
<dbReference type="Proteomes" id="UP000249522">
    <property type="component" value="Unassembled WGS sequence"/>
</dbReference>
<feature type="transmembrane region" description="Helical" evidence="1">
    <location>
        <begin position="44"/>
        <end position="65"/>
    </location>
</feature>
<dbReference type="OrthoDB" id="2827525at2"/>
<proteinExistence type="predicted"/>
<gene>
    <name evidence="2" type="ORF">DNH61_13705</name>
</gene>
<feature type="transmembrane region" description="Helical" evidence="1">
    <location>
        <begin position="77"/>
        <end position="95"/>
    </location>
</feature>
<feature type="transmembrane region" description="Helical" evidence="1">
    <location>
        <begin position="172"/>
        <end position="193"/>
    </location>
</feature>
<feature type="transmembrane region" description="Helical" evidence="1">
    <location>
        <begin position="401"/>
        <end position="424"/>
    </location>
</feature>
<keyword evidence="1" id="KW-1133">Transmembrane helix</keyword>
<dbReference type="EMBL" id="QKRB01000044">
    <property type="protein sequence ID" value="PZD95577.1"/>
    <property type="molecule type" value="Genomic_DNA"/>
</dbReference>
<feature type="transmembrane region" description="Helical" evidence="1">
    <location>
        <begin position="141"/>
        <end position="160"/>
    </location>
</feature>
<feature type="transmembrane region" description="Helical" evidence="1">
    <location>
        <begin position="315"/>
        <end position="335"/>
    </location>
</feature>